<evidence type="ECO:0000259" key="10">
    <source>
        <dbReference type="PROSITE" id="PS50507"/>
    </source>
</evidence>
<keyword evidence="5" id="KW-0547">Nucleotide-binding</keyword>
<sequence length="1844" mass="212867">MYSINNVETSALDLSAENKKINNEYSFKEYKNLDIPNFDDLIDGFERLHSEVLTNEKALKCFPHSQNHIIPQAFEVDVNHNVRVPLAEDIINKMSGWFNKNRKETLVNTKSDTNTPQMSSTLIDDISEDYCKIKSPANNSSNSNSFFEGNFSPALVFFKNMFSTLWDNPEVCALTLCLTFAFGSYYGINRENKKPTHTLVSKALLTCSLIWGMVAASFAYHKSTDNTKFISLINNLNYLQNKSEIPTNESEVAEPQGFEDHKDYFVETLVLATSMMVGSTAKQPVTVFFKDIIRVNRNQKETLGEILLNASSLLSTFLEKTTNLSTLTEYFEVSKFKDDRVNTLIERAKDFISSANAGLIYYETFKDIVYLELVADIKKLLKDLDNRSYDHKALTSCLTDLEKLSVSLKTFEKSLSADRIEPVGVLLMGAPGCMKTALLDRISHLFAKYTIPEMWTKDYNDNPSRYIFSAPTDKFHDGYSYKSWVYILDDLFQRREAVADTEADSLKIIKLINPAPYLLQMANVNEKNTKFFRSAMVAGTTNLTSENFESALQAIQKPQAVARRFHFTIKVSINDKYHFQQETIKESLPMMELISDTGETYNTSSIPDDFWILNVTIWEGNKKTDLGVVLFEDLIVMMVERYQKHVKNFYVNKVTTEISYSNLVNKLDNKIKGANKYGSWFGSDSISKPFINSCFPAIPQSFDNDIIMENVNHLDEPESIYEDAEENHDEMFLSYLTTILKAARFSDELIGKYKRDFTLNPKRVANPDFINGYLFEHNNNSRRNYNDYTIFSKNEQIAYRPEDLEIKEYVDGILLYRAHIRELHTLWNLYSERRITAKDLQAWHKCFSVGHPLSKRLDYEAEFYVMLHVNNLSYLIGNLSLEDLITSQDIHTQITLINHINNKEYLFETLRLLLLSQVNKNINVITGSKMTWRDTFKIGIQKFSARSYRIMLKIKKFISDNYMMIAIGSGLFVGAVKLIYKIYKLFRGEDISEPHSMDQSRNSGRSSRSHRIIKLSKNIEKLPARIPQGLAVEDIVFKSLPKLEYSNFGAQDSVNNILATIFNKYFFNAFVTFDFGNGPIVRRLGHVWNLKGQIFGCPMHFIMTLNNERTRHDYKGAVICISNPTKTNCYKVTLEDMINNFETTTRCADNDFCAFKLRQSQRSSVGISKFLLKENDVLQLSRNSTFAVNIVGTEMIYQNDRSYINTRFVMTKGRFTSNQVFKATWEVEDDLVYKITRTVTYDKECHSGDCGSVLSLNDNNFQNRTILGMHIGGYNKAGFGSIITQEMIEEIDDIFDHGPVFNDEEEIAGVYPYVSEPHGNLQSFMKFDSNHSLSSPSNSDIKKSLIHSKLPKPFDKVTTRPVRLGPYIDSEGLLQIPMHKAILGYGFEAPTIEDIVLVQASSSYEQLIRSKTEKFKDRRVWSIKEALHAKNNVRGIASSTSSGYPMNLKNVEDLKKKYLNHFNAQEFDKAELYYIKIETRIGELIELYDNNIRPAFIYYDFPKDETREIGKDCRMISGSPFDYLLLVRMYFGAFMDAFIETNIDVGSAIGINPFSCDWDRLARELRKFGRVDGEYKVGAGDYKKYDGHEQPAIHNETLDIINAWYGYKDEYGTKIRTFLWAEITNSKHHFCNELIEWFNSMPSGNPMTAIINTMNNNIYFRCSWIILGNPIYDFNIHVYFVGLGDDNSYCVHPKYHHSFNEMLLPAAMRSLGQIYTTETKTEASEVFRNLEDIEFLKRKFIFSIEANRYIAPLRPESMINMLNWTKKKKNGKERKSPEQITVDNIATALREFALHGKDTYKYWYSELIRLKEDYYEGYEFECLVHRDYHMALTETLGGDHVWYM</sequence>
<dbReference type="InterPro" id="IPR001205">
    <property type="entry name" value="RNA-dir_pol_C"/>
</dbReference>
<dbReference type="InterPro" id="IPR043502">
    <property type="entry name" value="DNA/RNA_pol_sf"/>
</dbReference>
<dbReference type="GO" id="GO:0006508">
    <property type="term" value="P:proteolysis"/>
    <property type="evidence" value="ECO:0007669"/>
    <property type="project" value="UniProtKB-KW"/>
</dbReference>
<keyword evidence="9" id="KW-0693">Viral RNA replication</keyword>
<dbReference type="Pfam" id="PF00910">
    <property type="entry name" value="RNA_helicase"/>
    <property type="match status" value="1"/>
</dbReference>
<evidence type="ECO:0000256" key="4">
    <source>
        <dbReference type="ARBA" id="ARBA00022695"/>
    </source>
</evidence>
<dbReference type="InterPro" id="IPR014759">
    <property type="entry name" value="Helicase_SF3_ssRNA_vir"/>
</dbReference>
<keyword evidence="6" id="KW-0378">Hydrolase</keyword>
<keyword evidence="4" id="KW-0548">Nucleotidyltransferase</keyword>
<dbReference type="PROSITE" id="PS51218">
    <property type="entry name" value="SF3_HELICASE_2"/>
    <property type="match status" value="1"/>
</dbReference>
<dbReference type="PROSITE" id="PS50507">
    <property type="entry name" value="RDRP_SSRNA_POS"/>
    <property type="match status" value="1"/>
</dbReference>
<keyword evidence="3" id="KW-0808">Transferase</keyword>
<evidence type="ECO:0000256" key="5">
    <source>
        <dbReference type="ARBA" id="ARBA00022741"/>
    </source>
</evidence>
<dbReference type="GO" id="GO:0006351">
    <property type="term" value="P:DNA-templated transcription"/>
    <property type="evidence" value="ECO:0007669"/>
    <property type="project" value="InterPro"/>
</dbReference>
<feature type="domain" description="RdRp catalytic" evidence="10">
    <location>
        <begin position="1575"/>
        <end position="1699"/>
    </location>
</feature>
<dbReference type="SUPFAM" id="SSF50494">
    <property type="entry name" value="Trypsin-like serine proteases"/>
    <property type="match status" value="1"/>
</dbReference>
<dbReference type="GO" id="GO:0008234">
    <property type="term" value="F:cysteine-type peptidase activity"/>
    <property type="evidence" value="ECO:0007669"/>
    <property type="project" value="UniProtKB-KW"/>
</dbReference>
<dbReference type="Pfam" id="PF00680">
    <property type="entry name" value="RdRP_1"/>
    <property type="match status" value="1"/>
</dbReference>
<dbReference type="InterPro" id="IPR009003">
    <property type="entry name" value="Peptidase_S1_PA"/>
</dbReference>
<dbReference type="SUPFAM" id="SSF56672">
    <property type="entry name" value="DNA/RNA polymerases"/>
    <property type="match status" value="1"/>
</dbReference>
<evidence type="ECO:0000259" key="11">
    <source>
        <dbReference type="PROSITE" id="PS51218"/>
    </source>
</evidence>
<evidence type="ECO:0000256" key="2">
    <source>
        <dbReference type="ARBA" id="ARBA00022670"/>
    </source>
</evidence>
<protein>
    <submittedName>
        <fullName evidence="12">RNA-dependent RNA polymerase</fullName>
    </submittedName>
</protein>
<feature type="domain" description="SF3 helicase" evidence="11">
    <location>
        <begin position="402"/>
        <end position="586"/>
    </location>
</feature>
<name>A0A514CZ98_9VIRU</name>
<dbReference type="EMBL" id="MN032845">
    <property type="protein sequence ID" value="QDH86674.1"/>
    <property type="molecule type" value="Genomic_RNA"/>
</dbReference>
<gene>
    <name evidence="12" type="ORF">H4Bulk479_000001</name>
</gene>
<reference evidence="12" key="1">
    <citation type="submission" date="2019-05" db="EMBL/GenBank/DDBJ databases">
        <title>Metatranscriptomic reconstruction reveals RNA viruses with the potential to shape carbon cycling in soil.</title>
        <authorList>
            <person name="Starr E.P."/>
            <person name="Nuccio E."/>
            <person name="Pett-Ridge J."/>
            <person name="Banfield J.F."/>
            <person name="Firestone M.K."/>
        </authorList>
    </citation>
    <scope>NUCLEOTIDE SEQUENCE</scope>
    <source>
        <strain evidence="12">H4_Bulk_47_scaffold_9</strain>
    </source>
</reference>
<keyword evidence="7" id="KW-0788">Thiol protease</keyword>
<accession>A0A514CZ98</accession>
<evidence type="ECO:0000256" key="9">
    <source>
        <dbReference type="ARBA" id="ARBA00022953"/>
    </source>
</evidence>
<dbReference type="GO" id="GO:0005524">
    <property type="term" value="F:ATP binding"/>
    <property type="evidence" value="ECO:0007669"/>
    <property type="project" value="UniProtKB-KW"/>
</dbReference>
<dbReference type="InterPro" id="IPR043128">
    <property type="entry name" value="Rev_trsase/Diguanyl_cyclase"/>
</dbReference>
<keyword evidence="8" id="KW-0067">ATP-binding</keyword>
<evidence type="ECO:0000256" key="6">
    <source>
        <dbReference type="ARBA" id="ARBA00022801"/>
    </source>
</evidence>
<keyword evidence="1 12" id="KW-0696">RNA-directed RNA polymerase</keyword>
<evidence type="ECO:0000256" key="1">
    <source>
        <dbReference type="ARBA" id="ARBA00022484"/>
    </source>
</evidence>
<dbReference type="Gene3D" id="3.30.70.270">
    <property type="match status" value="1"/>
</dbReference>
<dbReference type="GO" id="GO:0003968">
    <property type="term" value="F:RNA-directed RNA polymerase activity"/>
    <property type="evidence" value="ECO:0007669"/>
    <property type="project" value="UniProtKB-KW"/>
</dbReference>
<dbReference type="GO" id="GO:0039694">
    <property type="term" value="P:viral RNA genome replication"/>
    <property type="evidence" value="ECO:0007669"/>
    <property type="project" value="InterPro"/>
</dbReference>
<organism evidence="12">
    <name type="scientific">Picornavirales sp</name>
    <dbReference type="NCBI Taxonomy" id="1955153"/>
    <lineage>
        <taxon>Viruses</taxon>
        <taxon>Riboviria</taxon>
        <taxon>Orthornavirae</taxon>
        <taxon>Pisuviricota</taxon>
        <taxon>Pisoniviricetes</taxon>
        <taxon>Picornavirales</taxon>
    </lineage>
</organism>
<evidence type="ECO:0000256" key="7">
    <source>
        <dbReference type="ARBA" id="ARBA00022807"/>
    </source>
</evidence>
<dbReference type="GO" id="GO:0003724">
    <property type="term" value="F:RNA helicase activity"/>
    <property type="evidence" value="ECO:0007669"/>
    <property type="project" value="InterPro"/>
</dbReference>
<evidence type="ECO:0000256" key="3">
    <source>
        <dbReference type="ARBA" id="ARBA00022679"/>
    </source>
</evidence>
<evidence type="ECO:0000256" key="8">
    <source>
        <dbReference type="ARBA" id="ARBA00022840"/>
    </source>
</evidence>
<evidence type="ECO:0000313" key="12">
    <source>
        <dbReference type="EMBL" id="QDH86674.1"/>
    </source>
</evidence>
<dbReference type="InterPro" id="IPR007094">
    <property type="entry name" value="RNA-dir_pol_PSvirus"/>
</dbReference>
<dbReference type="InterPro" id="IPR000605">
    <property type="entry name" value="Helicase_SF3_ssDNA/RNA_vir"/>
</dbReference>
<keyword evidence="2" id="KW-0645">Protease</keyword>
<proteinExistence type="predicted"/>
<dbReference type="InterPro" id="IPR043504">
    <property type="entry name" value="Peptidase_S1_PA_chymotrypsin"/>
</dbReference>
<dbReference type="Gene3D" id="2.40.10.10">
    <property type="entry name" value="Trypsin-like serine proteases"/>
    <property type="match status" value="1"/>
</dbReference>
<dbReference type="Gene3D" id="1.20.960.20">
    <property type="match status" value="1"/>
</dbReference>
<dbReference type="GO" id="GO:0003723">
    <property type="term" value="F:RNA binding"/>
    <property type="evidence" value="ECO:0007669"/>
    <property type="project" value="InterPro"/>
</dbReference>